<dbReference type="EMBL" id="AP026866">
    <property type="protein sequence ID" value="BDS08590.1"/>
    <property type="molecule type" value="Genomic_DNA"/>
</dbReference>
<dbReference type="InterPro" id="IPR013766">
    <property type="entry name" value="Thioredoxin_domain"/>
</dbReference>
<dbReference type="Pfam" id="PF00578">
    <property type="entry name" value="AhpC-TSA"/>
    <property type="match status" value="1"/>
</dbReference>
<evidence type="ECO:0000256" key="3">
    <source>
        <dbReference type="ARBA" id="ARBA00023157"/>
    </source>
</evidence>
<keyword evidence="4" id="KW-0676">Redox-active center</keyword>
<evidence type="ECO:0000259" key="6">
    <source>
        <dbReference type="PROSITE" id="PS51352"/>
    </source>
</evidence>
<keyword evidence="2" id="KW-0201">Cytochrome c-type biogenesis</keyword>
<dbReference type="InterPro" id="IPR000866">
    <property type="entry name" value="AhpC/TSA"/>
</dbReference>
<name>A0AAT9FRC5_9BACT</name>
<organism evidence="7">
    <name type="scientific">Oceaniferula spumae</name>
    <dbReference type="NCBI Taxonomy" id="2979115"/>
    <lineage>
        <taxon>Bacteria</taxon>
        <taxon>Pseudomonadati</taxon>
        <taxon>Verrucomicrobiota</taxon>
        <taxon>Verrucomicrobiia</taxon>
        <taxon>Verrucomicrobiales</taxon>
        <taxon>Verrucomicrobiaceae</taxon>
        <taxon>Oceaniferula</taxon>
    </lineage>
</organism>
<evidence type="ECO:0000256" key="2">
    <source>
        <dbReference type="ARBA" id="ARBA00022748"/>
    </source>
</evidence>
<dbReference type="PANTHER" id="PTHR42852">
    <property type="entry name" value="THIOL:DISULFIDE INTERCHANGE PROTEIN DSBE"/>
    <property type="match status" value="1"/>
</dbReference>
<feature type="domain" description="Thioredoxin" evidence="6">
    <location>
        <begin position="230"/>
        <end position="368"/>
    </location>
</feature>
<sequence length="374" mass="41126">MISTTHLKRFLAGLVFALATCQAPLHAATDAEAQAIVDEYNGVYQQWMAEMRLAKDPRTLDLVTKKRPDAGIYATKLKNLLRKDLANDWSLKYGAWLLENDAALKAESQRALLNAVEKHHVKSPEVGAFCIAMINLDAGGEVPRPGDVPLRSRGMKLLEMIKKTNPDEKVQGQAALALSIMLGDLGDDGGIMRQRMTNLKEAIIKSADVKVGPVTVADVARDELYKISHLTKGREAPNIVGLDSANRPMNLKDFRGKVVMLVFWSSWDLEAARVLETLRKSVESKAGKPFAVVGVNRDTLVNLRALEADRIVTWKNFSDPEQKIAKDYRLASWPYCLVLDKNGVIAYRGAPGSFADAVANNLLLPSAEPSAQKP</sequence>
<evidence type="ECO:0000313" key="7">
    <source>
        <dbReference type="EMBL" id="BDS08590.1"/>
    </source>
</evidence>
<gene>
    <name evidence="7" type="ORF">NT6N_36300</name>
</gene>
<dbReference type="GO" id="GO:0017004">
    <property type="term" value="P:cytochrome complex assembly"/>
    <property type="evidence" value="ECO:0007669"/>
    <property type="project" value="UniProtKB-KW"/>
</dbReference>
<dbReference type="Gene3D" id="3.40.30.10">
    <property type="entry name" value="Glutaredoxin"/>
    <property type="match status" value="1"/>
</dbReference>
<comment type="subcellular location">
    <subcellularLocation>
        <location evidence="1">Cell envelope</location>
    </subcellularLocation>
</comment>
<feature type="signal peptide" evidence="5">
    <location>
        <begin position="1"/>
        <end position="27"/>
    </location>
</feature>
<accession>A0AAT9FRC5</accession>
<dbReference type="SUPFAM" id="SSF52833">
    <property type="entry name" value="Thioredoxin-like"/>
    <property type="match status" value="1"/>
</dbReference>
<feature type="chain" id="PRO_5043422977" description="Thioredoxin domain-containing protein" evidence="5">
    <location>
        <begin position="28"/>
        <end position="374"/>
    </location>
</feature>
<proteinExistence type="predicted"/>
<dbReference type="GO" id="GO:0016209">
    <property type="term" value="F:antioxidant activity"/>
    <property type="evidence" value="ECO:0007669"/>
    <property type="project" value="InterPro"/>
</dbReference>
<evidence type="ECO:0000256" key="5">
    <source>
        <dbReference type="SAM" id="SignalP"/>
    </source>
</evidence>
<dbReference type="PROSITE" id="PS51352">
    <property type="entry name" value="THIOREDOXIN_2"/>
    <property type="match status" value="1"/>
</dbReference>
<dbReference type="PANTHER" id="PTHR42852:SF6">
    <property type="entry name" value="THIOL:DISULFIDE INTERCHANGE PROTEIN DSBE"/>
    <property type="match status" value="1"/>
</dbReference>
<dbReference type="AlphaFoldDB" id="A0AAT9FRC5"/>
<dbReference type="CDD" id="cd02966">
    <property type="entry name" value="TlpA_like_family"/>
    <property type="match status" value="1"/>
</dbReference>
<protein>
    <recommendedName>
        <fullName evidence="6">Thioredoxin domain-containing protein</fullName>
    </recommendedName>
</protein>
<reference evidence="7" key="1">
    <citation type="submission" date="2024-07" db="EMBL/GenBank/DDBJ databases">
        <title>Complete genome sequence of Verrucomicrobiaceae bacterium NT6N.</title>
        <authorList>
            <person name="Huang C."/>
            <person name="Takami H."/>
            <person name="Hamasaki K."/>
        </authorList>
    </citation>
    <scope>NUCLEOTIDE SEQUENCE</scope>
    <source>
        <strain evidence="7">NT6N</strain>
    </source>
</reference>
<evidence type="ECO:0000256" key="1">
    <source>
        <dbReference type="ARBA" id="ARBA00004196"/>
    </source>
</evidence>
<keyword evidence="5" id="KW-0732">Signal</keyword>
<keyword evidence="3" id="KW-1015">Disulfide bond</keyword>
<dbReference type="KEGG" id="osu:NT6N_36300"/>
<dbReference type="GO" id="GO:0030313">
    <property type="term" value="C:cell envelope"/>
    <property type="evidence" value="ECO:0007669"/>
    <property type="project" value="UniProtKB-SubCell"/>
</dbReference>
<dbReference type="GO" id="GO:0016491">
    <property type="term" value="F:oxidoreductase activity"/>
    <property type="evidence" value="ECO:0007669"/>
    <property type="project" value="InterPro"/>
</dbReference>
<evidence type="ECO:0000256" key="4">
    <source>
        <dbReference type="ARBA" id="ARBA00023284"/>
    </source>
</evidence>
<dbReference type="InterPro" id="IPR050553">
    <property type="entry name" value="Thioredoxin_ResA/DsbE_sf"/>
</dbReference>
<dbReference type="InterPro" id="IPR036249">
    <property type="entry name" value="Thioredoxin-like_sf"/>
</dbReference>